<keyword evidence="2" id="KW-1185">Reference proteome</keyword>
<name>B8M4P7_TALSN</name>
<reference evidence="2" key="1">
    <citation type="journal article" date="2015" name="Genome Announc.">
        <title>Genome sequence of the AIDS-associated pathogen Penicillium marneffei (ATCC18224) and its near taxonomic relative Talaromyces stipitatus (ATCC10500).</title>
        <authorList>
            <person name="Nierman W.C."/>
            <person name="Fedorova-Abrams N.D."/>
            <person name="Andrianopoulos A."/>
        </authorList>
    </citation>
    <scope>NUCLEOTIDE SEQUENCE [LARGE SCALE GENOMIC DNA]</scope>
    <source>
        <strain evidence="2">ATCC 10500 / CBS 375.48 / QM 6759 / NRRL 1006</strain>
    </source>
</reference>
<dbReference type="RefSeq" id="XP_002479676.1">
    <property type="nucleotide sequence ID" value="XM_002479631.1"/>
</dbReference>
<dbReference type="EMBL" id="EQ962654">
    <property type="protein sequence ID" value="EED19242.1"/>
    <property type="molecule type" value="Genomic_DNA"/>
</dbReference>
<dbReference type="GeneID" id="8107971"/>
<dbReference type="eggNOG" id="ENOG502T0X6">
    <property type="taxonomic scope" value="Eukaryota"/>
</dbReference>
<dbReference type="OrthoDB" id="4167490at2759"/>
<evidence type="ECO:0000313" key="2">
    <source>
        <dbReference type="Proteomes" id="UP000001745"/>
    </source>
</evidence>
<protein>
    <submittedName>
        <fullName evidence="1">Uncharacterized protein</fullName>
    </submittedName>
</protein>
<organism evidence="1 2">
    <name type="scientific">Talaromyces stipitatus (strain ATCC 10500 / CBS 375.48 / QM 6759 / NRRL 1006)</name>
    <name type="common">Penicillium stipitatum</name>
    <dbReference type="NCBI Taxonomy" id="441959"/>
    <lineage>
        <taxon>Eukaryota</taxon>
        <taxon>Fungi</taxon>
        <taxon>Dikarya</taxon>
        <taxon>Ascomycota</taxon>
        <taxon>Pezizomycotina</taxon>
        <taxon>Eurotiomycetes</taxon>
        <taxon>Eurotiomycetidae</taxon>
        <taxon>Eurotiales</taxon>
        <taxon>Trichocomaceae</taxon>
        <taxon>Talaromyces</taxon>
        <taxon>Talaromyces sect. Talaromyces</taxon>
    </lineage>
</organism>
<gene>
    <name evidence="1" type="ORF">TSTA_025590</name>
</gene>
<dbReference type="InParanoid" id="B8M4P7"/>
<sequence length="344" mass="40266">MASSTRPQLSKLESLPPELLEKIFFHSLSINLPRSSLHIAHVLSKPIIYKWLIRLAFSSANPGSRQGIFTEDFLPSPLDFWALSNAERSKLQGVILECRWSTLRLFRECQRDYVLHVLRQKGKGIVFVSEEDRKGFNSIEEKFTRSMMEFDKAEHGRRGSGDLILKGKFLDSSEGNEEKKGGDIRLSIWFHFGAVQIREPSPVAHEIDMFRLPCPPSPNERPRMPDKLLHAPWTDEKIEFLTLLSQETYVDEHNQSSERSLQVLRQLIRDRDYVTFERLLNLKITTKDYSYPQKWPVKTRHFREAVRLRQGRNDPFVGLLFDKRWDSLKDRTVREMVLKSLEND</sequence>
<dbReference type="Proteomes" id="UP000001745">
    <property type="component" value="Unassembled WGS sequence"/>
</dbReference>
<dbReference type="STRING" id="441959.B8M4P7"/>
<proteinExistence type="predicted"/>
<dbReference type="OMA" id="IWFHFGA"/>
<dbReference type="VEuPathDB" id="FungiDB:TSTA_025590"/>
<dbReference type="HOGENOM" id="CLU_808848_0_0_1"/>
<evidence type="ECO:0000313" key="1">
    <source>
        <dbReference type="EMBL" id="EED19242.1"/>
    </source>
</evidence>
<dbReference type="AlphaFoldDB" id="B8M4P7"/>
<accession>B8M4P7</accession>
<dbReference type="PhylomeDB" id="B8M4P7"/>